<gene>
    <name evidence="1" type="ORF">UFOVP458_36</name>
</gene>
<proteinExistence type="predicted"/>
<accession>A0A6J5MGZ4</accession>
<protein>
    <submittedName>
        <fullName evidence="1">Uncharacterized protein</fullName>
    </submittedName>
</protein>
<sequence length="217" mass="25087">MPRRPASFVHTERGVAYARARNEQRLAEQGGKFVSREYAMNLQIYDKDVMKALEHLRTNAMRDWEQNKVSIITNASKPMVDAIKPQIPIYRFPEHYRYIQSKKSSRRIKVTYKAGHLRNSVKVLNSFKPRLRRQDTIVIGPLKQYPTKMDKGPFDGINKSDAYYANFVFGGANEFRNKALLQGFIKAEKRTGDIIINGAEKIIERETKNAGLTYTRT</sequence>
<name>A0A6J5MGZ4_9CAUD</name>
<dbReference type="EMBL" id="LR796437">
    <property type="protein sequence ID" value="CAB4144420.1"/>
    <property type="molecule type" value="Genomic_DNA"/>
</dbReference>
<organism evidence="1">
    <name type="scientific">uncultured Caudovirales phage</name>
    <dbReference type="NCBI Taxonomy" id="2100421"/>
    <lineage>
        <taxon>Viruses</taxon>
        <taxon>Duplodnaviria</taxon>
        <taxon>Heunggongvirae</taxon>
        <taxon>Uroviricota</taxon>
        <taxon>Caudoviricetes</taxon>
        <taxon>Peduoviridae</taxon>
        <taxon>Maltschvirus</taxon>
        <taxon>Maltschvirus maltsch</taxon>
    </lineage>
</organism>
<evidence type="ECO:0000313" key="1">
    <source>
        <dbReference type="EMBL" id="CAB4144420.1"/>
    </source>
</evidence>
<reference evidence="1" key="1">
    <citation type="submission" date="2020-04" db="EMBL/GenBank/DDBJ databases">
        <authorList>
            <person name="Chiriac C."/>
            <person name="Salcher M."/>
            <person name="Ghai R."/>
            <person name="Kavagutti S V."/>
        </authorList>
    </citation>
    <scope>NUCLEOTIDE SEQUENCE</scope>
</reference>